<evidence type="ECO:0000256" key="2">
    <source>
        <dbReference type="SAM" id="MobiDB-lite"/>
    </source>
</evidence>
<dbReference type="OrthoDB" id="5989513at2759"/>
<feature type="compositionally biased region" description="Polar residues" evidence="2">
    <location>
        <begin position="1"/>
        <end position="19"/>
    </location>
</feature>
<dbReference type="CDD" id="cd00110">
    <property type="entry name" value="LamG"/>
    <property type="match status" value="1"/>
</dbReference>
<evidence type="ECO:0000313" key="5">
    <source>
        <dbReference type="Proteomes" id="UP000625711"/>
    </source>
</evidence>
<evidence type="ECO:0000259" key="3">
    <source>
        <dbReference type="PROSITE" id="PS50025"/>
    </source>
</evidence>
<sequence>MDITNVSEQNVTASQNSSVIPKEKRGPKLTFQETGSENTFMFAQSNTFIQIDGDIIQTFQLRLCRQISFQFRTRLPHGLLVYHNVKVPNGIQLQPYALYIIVQQGQLKVVHVYGKHSTALTVGRSLNNDQWHTVTVSHDSVSHVPNTGIVIILQELTRNKKN</sequence>
<reference evidence="4" key="1">
    <citation type="submission" date="2020-08" db="EMBL/GenBank/DDBJ databases">
        <title>Genome sequencing and assembly of the red palm weevil Rhynchophorus ferrugineus.</title>
        <authorList>
            <person name="Dias G.B."/>
            <person name="Bergman C.M."/>
            <person name="Manee M."/>
        </authorList>
    </citation>
    <scope>NUCLEOTIDE SEQUENCE</scope>
    <source>
        <strain evidence="4">AA-2017</strain>
        <tissue evidence="4">Whole larva</tissue>
    </source>
</reference>
<proteinExistence type="predicted"/>
<accession>A0A834MGE6</accession>
<dbReference type="EMBL" id="JAACXV010001882">
    <property type="protein sequence ID" value="KAF7277454.1"/>
    <property type="molecule type" value="Genomic_DNA"/>
</dbReference>
<keyword evidence="5" id="KW-1185">Reference proteome</keyword>
<feature type="domain" description="Laminin G" evidence="3">
    <location>
        <begin position="38"/>
        <end position="162"/>
    </location>
</feature>
<feature type="region of interest" description="Disordered" evidence="2">
    <location>
        <begin position="1"/>
        <end position="27"/>
    </location>
</feature>
<dbReference type="Proteomes" id="UP000625711">
    <property type="component" value="Unassembled WGS sequence"/>
</dbReference>
<dbReference type="InterPro" id="IPR013320">
    <property type="entry name" value="ConA-like_dom_sf"/>
</dbReference>
<dbReference type="Gene3D" id="2.60.120.200">
    <property type="match status" value="1"/>
</dbReference>
<dbReference type="SUPFAM" id="SSF49899">
    <property type="entry name" value="Concanavalin A-like lectins/glucanases"/>
    <property type="match status" value="1"/>
</dbReference>
<organism evidence="4 5">
    <name type="scientific">Rhynchophorus ferrugineus</name>
    <name type="common">Red palm weevil</name>
    <name type="synonym">Curculio ferrugineus</name>
    <dbReference type="NCBI Taxonomy" id="354439"/>
    <lineage>
        <taxon>Eukaryota</taxon>
        <taxon>Metazoa</taxon>
        <taxon>Ecdysozoa</taxon>
        <taxon>Arthropoda</taxon>
        <taxon>Hexapoda</taxon>
        <taxon>Insecta</taxon>
        <taxon>Pterygota</taxon>
        <taxon>Neoptera</taxon>
        <taxon>Endopterygota</taxon>
        <taxon>Coleoptera</taxon>
        <taxon>Polyphaga</taxon>
        <taxon>Cucujiformia</taxon>
        <taxon>Curculionidae</taxon>
        <taxon>Dryophthorinae</taxon>
        <taxon>Rhynchophorus</taxon>
    </lineage>
</organism>
<comment type="caution">
    <text evidence="4">The sequence shown here is derived from an EMBL/GenBank/DDBJ whole genome shotgun (WGS) entry which is preliminary data.</text>
</comment>
<gene>
    <name evidence="4" type="ORF">GWI33_007243</name>
</gene>
<evidence type="ECO:0000256" key="1">
    <source>
        <dbReference type="PROSITE-ProRule" id="PRU00122"/>
    </source>
</evidence>
<dbReference type="AlphaFoldDB" id="A0A834MGE6"/>
<evidence type="ECO:0000313" key="4">
    <source>
        <dbReference type="EMBL" id="KAF7277454.1"/>
    </source>
</evidence>
<dbReference type="Pfam" id="PF02210">
    <property type="entry name" value="Laminin_G_2"/>
    <property type="match status" value="1"/>
</dbReference>
<dbReference type="InterPro" id="IPR001791">
    <property type="entry name" value="Laminin_G"/>
</dbReference>
<comment type="caution">
    <text evidence="1">Lacks conserved residue(s) required for the propagation of feature annotation.</text>
</comment>
<dbReference type="PROSITE" id="PS50025">
    <property type="entry name" value="LAM_G_DOMAIN"/>
    <property type="match status" value="1"/>
</dbReference>
<name>A0A834MGE6_RHYFE</name>
<protein>
    <recommendedName>
        <fullName evidence="3">Laminin G domain-containing protein</fullName>
    </recommendedName>
</protein>